<dbReference type="EMBL" id="AQOB01000001">
    <property type="protein sequence ID" value="EOQ41361.1"/>
    <property type="molecule type" value="Genomic_DNA"/>
</dbReference>
<sequence>MSYSEECCKCIYCERDPGSNSGWYCTWRQTHVGATESCYKFESKY</sequence>
<organism evidence="1 2">
    <name type="scientific">Butyricicoccus pullicaecorum 1.2</name>
    <dbReference type="NCBI Taxonomy" id="1203606"/>
    <lineage>
        <taxon>Bacteria</taxon>
        <taxon>Bacillati</taxon>
        <taxon>Bacillota</taxon>
        <taxon>Clostridia</taxon>
        <taxon>Eubacteriales</taxon>
        <taxon>Butyricicoccaceae</taxon>
        <taxon>Butyricicoccus</taxon>
    </lineage>
</organism>
<proteinExistence type="predicted"/>
<protein>
    <submittedName>
        <fullName evidence="1">Uncharacterized protein</fullName>
    </submittedName>
</protein>
<evidence type="ECO:0000313" key="2">
    <source>
        <dbReference type="Proteomes" id="UP000013981"/>
    </source>
</evidence>
<dbReference type="Proteomes" id="UP000013981">
    <property type="component" value="Unassembled WGS sequence"/>
</dbReference>
<reference evidence="1 2" key="1">
    <citation type="submission" date="2013-01" db="EMBL/GenBank/DDBJ databases">
        <title>The Genome Sequence of Butyricicoccus pullicaecorum 1.2.</title>
        <authorList>
            <consortium name="The Broad Institute Genome Sequencing Platform"/>
            <person name="Earl A."/>
            <person name="Ward D."/>
            <person name="Feldgarden M."/>
            <person name="Gevers D."/>
            <person name="Van Immerseel F."/>
            <person name="Eeckhaut V."/>
            <person name="Walker B."/>
            <person name="Young S.K."/>
            <person name="Zeng Q."/>
            <person name="Gargeya S."/>
            <person name="Fitzgerald M."/>
            <person name="Haas B."/>
            <person name="Abouelleil A."/>
            <person name="Alvarado L."/>
            <person name="Arachchi H.M."/>
            <person name="Berlin A.M."/>
            <person name="Chapman S.B."/>
            <person name="Dewar J."/>
            <person name="Goldberg J."/>
            <person name="Griggs A."/>
            <person name="Gujja S."/>
            <person name="Hansen M."/>
            <person name="Howarth C."/>
            <person name="Imamovic A."/>
            <person name="Larimer J."/>
            <person name="McCowan C."/>
            <person name="Murphy C."/>
            <person name="Neiman D."/>
            <person name="Pearson M."/>
            <person name="Priest M."/>
            <person name="Roberts A."/>
            <person name="Saif S."/>
            <person name="Shea T."/>
            <person name="Sisk P."/>
            <person name="Sykes S."/>
            <person name="Wortman J."/>
            <person name="Nusbaum C."/>
            <person name="Birren B."/>
        </authorList>
    </citation>
    <scope>NUCLEOTIDE SEQUENCE [LARGE SCALE GENOMIC DNA]</scope>
    <source>
        <strain evidence="1 2">1.2</strain>
    </source>
</reference>
<accession>R8W9W7</accession>
<dbReference type="HOGENOM" id="CLU_3197245_0_0_9"/>
<comment type="caution">
    <text evidence="1">The sequence shown here is derived from an EMBL/GenBank/DDBJ whole genome shotgun (WGS) entry which is preliminary data.</text>
</comment>
<gene>
    <name evidence="1" type="ORF">HMPREF1526_00083</name>
</gene>
<dbReference type="AlphaFoldDB" id="R8W9W7"/>
<dbReference type="RefSeq" id="WP_016146301.1">
    <property type="nucleotide sequence ID" value="NZ_KB976103.1"/>
</dbReference>
<name>R8W9W7_9FIRM</name>
<keyword evidence="2" id="KW-1185">Reference proteome</keyword>
<evidence type="ECO:0000313" key="1">
    <source>
        <dbReference type="EMBL" id="EOQ41361.1"/>
    </source>
</evidence>